<dbReference type="PANTHER" id="PTHR11071:SF561">
    <property type="entry name" value="PEPTIDYL-PROLYL CIS-TRANS ISOMERASE D-RELATED"/>
    <property type="match status" value="1"/>
</dbReference>
<sequence length="90" mass="10532">MARPRCYLDITIGGELEGRIVIELYNDVVPKTAENFRALCTGEKGIAQTPCSSSFQGCLFPPHYQRVYDPRWRHFSWKWQWGRVNLRSQV</sequence>
<evidence type="ECO:0000259" key="2">
    <source>
        <dbReference type="PROSITE" id="PS50072"/>
    </source>
</evidence>
<reference evidence="3 4" key="1">
    <citation type="journal article" date="2023" name="G3 (Bethesda)">
        <title>A chromosome-length genome assembly and annotation of blackberry (Rubus argutus, cv. 'Hillquist').</title>
        <authorList>
            <person name="Bruna T."/>
            <person name="Aryal R."/>
            <person name="Dudchenko O."/>
            <person name="Sargent D.J."/>
            <person name="Mead D."/>
            <person name="Buti M."/>
            <person name="Cavallini A."/>
            <person name="Hytonen T."/>
            <person name="Andres J."/>
            <person name="Pham M."/>
            <person name="Weisz D."/>
            <person name="Mascagni F."/>
            <person name="Usai G."/>
            <person name="Natali L."/>
            <person name="Bassil N."/>
            <person name="Fernandez G.E."/>
            <person name="Lomsadze A."/>
            <person name="Armour M."/>
            <person name="Olukolu B."/>
            <person name="Poorten T."/>
            <person name="Britton C."/>
            <person name="Davik J."/>
            <person name="Ashrafi H."/>
            <person name="Aiden E.L."/>
            <person name="Borodovsky M."/>
            <person name="Worthington M."/>
        </authorList>
    </citation>
    <scope>NUCLEOTIDE SEQUENCE [LARGE SCALE GENOMIC DNA]</scope>
    <source>
        <strain evidence="3">PI 553951</strain>
    </source>
</reference>
<dbReference type="GO" id="GO:0003755">
    <property type="term" value="F:peptidyl-prolyl cis-trans isomerase activity"/>
    <property type="evidence" value="ECO:0007669"/>
    <property type="project" value="InterPro"/>
</dbReference>
<dbReference type="EMBL" id="JBEDUW010000001">
    <property type="protein sequence ID" value="KAK9948855.1"/>
    <property type="molecule type" value="Genomic_DNA"/>
</dbReference>
<dbReference type="Pfam" id="PF00160">
    <property type="entry name" value="Pro_isomerase"/>
    <property type="match status" value="1"/>
</dbReference>
<proteinExistence type="inferred from homology"/>
<name>A0AAW1YJP7_RUBAR</name>
<dbReference type="InterPro" id="IPR029000">
    <property type="entry name" value="Cyclophilin-like_dom_sf"/>
</dbReference>
<comment type="similarity">
    <text evidence="1">Belongs to the cyclophilin-type PPIase family.</text>
</comment>
<evidence type="ECO:0000313" key="3">
    <source>
        <dbReference type="EMBL" id="KAK9948855.1"/>
    </source>
</evidence>
<protein>
    <recommendedName>
        <fullName evidence="2">PPIase cyclophilin-type domain-containing protein</fullName>
    </recommendedName>
</protein>
<dbReference type="GO" id="GO:0006457">
    <property type="term" value="P:protein folding"/>
    <property type="evidence" value="ECO:0007669"/>
    <property type="project" value="TreeGrafter"/>
</dbReference>
<dbReference type="Proteomes" id="UP001457282">
    <property type="component" value="Unassembled WGS sequence"/>
</dbReference>
<evidence type="ECO:0000313" key="4">
    <source>
        <dbReference type="Proteomes" id="UP001457282"/>
    </source>
</evidence>
<accession>A0AAW1YJP7</accession>
<dbReference type="InterPro" id="IPR002130">
    <property type="entry name" value="Cyclophilin-type_PPIase_dom"/>
</dbReference>
<dbReference type="GO" id="GO:0005737">
    <property type="term" value="C:cytoplasm"/>
    <property type="evidence" value="ECO:0007669"/>
    <property type="project" value="TreeGrafter"/>
</dbReference>
<organism evidence="3 4">
    <name type="scientific">Rubus argutus</name>
    <name type="common">Southern blackberry</name>
    <dbReference type="NCBI Taxonomy" id="59490"/>
    <lineage>
        <taxon>Eukaryota</taxon>
        <taxon>Viridiplantae</taxon>
        <taxon>Streptophyta</taxon>
        <taxon>Embryophyta</taxon>
        <taxon>Tracheophyta</taxon>
        <taxon>Spermatophyta</taxon>
        <taxon>Magnoliopsida</taxon>
        <taxon>eudicotyledons</taxon>
        <taxon>Gunneridae</taxon>
        <taxon>Pentapetalae</taxon>
        <taxon>rosids</taxon>
        <taxon>fabids</taxon>
        <taxon>Rosales</taxon>
        <taxon>Rosaceae</taxon>
        <taxon>Rosoideae</taxon>
        <taxon>Rosoideae incertae sedis</taxon>
        <taxon>Rubus</taxon>
    </lineage>
</organism>
<evidence type="ECO:0000256" key="1">
    <source>
        <dbReference type="ARBA" id="ARBA00007365"/>
    </source>
</evidence>
<keyword evidence="4" id="KW-1185">Reference proteome</keyword>
<dbReference type="SUPFAM" id="SSF50891">
    <property type="entry name" value="Cyclophilin-like"/>
    <property type="match status" value="1"/>
</dbReference>
<dbReference type="GO" id="GO:0016018">
    <property type="term" value="F:cyclosporin A binding"/>
    <property type="evidence" value="ECO:0007669"/>
    <property type="project" value="TreeGrafter"/>
</dbReference>
<dbReference type="Gene3D" id="2.40.100.10">
    <property type="entry name" value="Cyclophilin-like"/>
    <property type="match status" value="1"/>
</dbReference>
<feature type="domain" description="PPIase cyclophilin-type" evidence="2">
    <location>
        <begin position="7"/>
        <end position="60"/>
    </location>
</feature>
<comment type="caution">
    <text evidence="3">The sequence shown here is derived from an EMBL/GenBank/DDBJ whole genome shotgun (WGS) entry which is preliminary data.</text>
</comment>
<dbReference type="PROSITE" id="PS50072">
    <property type="entry name" value="CSA_PPIASE_2"/>
    <property type="match status" value="1"/>
</dbReference>
<dbReference type="AlphaFoldDB" id="A0AAW1YJP7"/>
<gene>
    <name evidence="3" type="ORF">M0R45_004414</name>
</gene>
<dbReference type="PANTHER" id="PTHR11071">
    <property type="entry name" value="PEPTIDYL-PROLYL CIS-TRANS ISOMERASE"/>
    <property type="match status" value="1"/>
</dbReference>